<evidence type="ECO:0000313" key="3">
    <source>
        <dbReference type="Proteomes" id="UP001065265"/>
    </source>
</evidence>
<keyword evidence="1" id="KW-1133">Transmembrane helix</keyword>
<feature type="transmembrane region" description="Helical" evidence="1">
    <location>
        <begin position="181"/>
        <end position="204"/>
    </location>
</feature>
<sequence length="207" mass="21735">MTDAPQDEPVHSVSEILDKLRGLADAKNRVSIGDVLDAIGDRSYGPALILPALIEISPIGGIPGLPTFLAIIIALVAVQLLFGKEHLWLPQFIQKRAISGDKLHKAADKLDGMAGRLDRWFHGRLTRFVKGVWPRIAAGFVILLCLTVPPLELVPFASTAPMAAIIAFGLALLVRDGLLMLIALGAGLISIGVGAGLIGSSGLISGS</sequence>
<dbReference type="RefSeq" id="WP_265559187.1">
    <property type="nucleotide sequence ID" value="NZ_CP092471.1"/>
</dbReference>
<accession>A0ABY5SZE7</accession>
<proteinExistence type="predicted"/>
<keyword evidence="1" id="KW-0812">Transmembrane</keyword>
<feature type="transmembrane region" description="Helical" evidence="1">
    <location>
        <begin position="62"/>
        <end position="82"/>
    </location>
</feature>
<dbReference type="Pfam" id="PF06055">
    <property type="entry name" value="ExoD"/>
    <property type="match status" value="1"/>
</dbReference>
<name>A0ABY5SZE7_9SPHN</name>
<keyword evidence="3" id="KW-1185">Reference proteome</keyword>
<protein>
    <submittedName>
        <fullName evidence="2">Exopolysaccharide biosynthesis protein</fullName>
    </submittedName>
</protein>
<keyword evidence="1" id="KW-0472">Membrane</keyword>
<feature type="transmembrane region" description="Helical" evidence="1">
    <location>
        <begin position="132"/>
        <end position="150"/>
    </location>
</feature>
<dbReference type="EMBL" id="CP092471">
    <property type="protein sequence ID" value="UVI39629.1"/>
    <property type="molecule type" value="Genomic_DNA"/>
</dbReference>
<dbReference type="PANTHER" id="PTHR41795:SF1">
    <property type="entry name" value="EXOPOLYSACCHARIDE SYNTHESIS PROTEIN"/>
    <property type="match status" value="1"/>
</dbReference>
<organism evidence="2 3">
    <name type="scientific">Qipengyuania spongiae</name>
    <dbReference type="NCBI Taxonomy" id="2909673"/>
    <lineage>
        <taxon>Bacteria</taxon>
        <taxon>Pseudomonadati</taxon>
        <taxon>Pseudomonadota</taxon>
        <taxon>Alphaproteobacteria</taxon>
        <taxon>Sphingomonadales</taxon>
        <taxon>Erythrobacteraceae</taxon>
        <taxon>Qipengyuania</taxon>
    </lineage>
</organism>
<evidence type="ECO:0000313" key="2">
    <source>
        <dbReference type="EMBL" id="UVI39629.1"/>
    </source>
</evidence>
<dbReference type="Proteomes" id="UP001065265">
    <property type="component" value="Chromosome"/>
</dbReference>
<dbReference type="PANTHER" id="PTHR41795">
    <property type="entry name" value="EXOPOLYSACCHARIDE SYNTHESIS PROTEIN"/>
    <property type="match status" value="1"/>
</dbReference>
<reference evidence="2" key="1">
    <citation type="submission" date="2022-02" db="EMBL/GenBank/DDBJ databases">
        <title>Qipengyuania spongiae sp. nov., isolated from marine sponge.</title>
        <authorList>
            <person name="Li Z."/>
            <person name="Zhang M."/>
        </authorList>
    </citation>
    <scope>NUCLEOTIDE SEQUENCE</scope>
    <source>
        <strain evidence="2">PHS-Z21</strain>
    </source>
</reference>
<evidence type="ECO:0000256" key="1">
    <source>
        <dbReference type="SAM" id="Phobius"/>
    </source>
</evidence>
<dbReference type="InterPro" id="IPR010331">
    <property type="entry name" value="ExoD"/>
</dbReference>
<gene>
    <name evidence="2" type="ORF">L1F33_01295</name>
</gene>
<feature type="transmembrane region" description="Helical" evidence="1">
    <location>
        <begin position="156"/>
        <end position="174"/>
    </location>
</feature>
<dbReference type="PIRSF" id="PIRSF033239">
    <property type="entry name" value="ExoD"/>
    <property type="match status" value="1"/>
</dbReference>